<dbReference type="EMBL" id="CAVMJV010000012">
    <property type="protein sequence ID" value="CAK5045557.1"/>
    <property type="molecule type" value="Genomic_DNA"/>
</dbReference>
<keyword evidence="2" id="KW-1185">Reference proteome</keyword>
<sequence>MEKYQKLSFQFKHQNGRKIIKNINYLIIFIISMFLIIMICSSIYRPNTSKKDYDWVEITQTKKSADKNENKKYYEQWLEPLDSVREMPEFDRFIYTRTMNGGLGNQMYRFASLYAMGKLLNRTPVYIHDDSTMHQIDKELAHAFPNFHSKIYFLRKNVTDIHSIAFAKECCDYNDPKILLGQNKGRALMLTGEPVFENTRYFNHMRPQILKIFEFGKELVSKVTAIKDKIISEDKSHKICIHTRVGDFTGMGESQTGEINKALIRIIKILKRLLKNKTYSLVLFGTDKGFLTTIKAEEPISKVHYVADLNLSRGEELNFAQQICDSFLDTADLSSFAAWMGYLMPEDRPIFFIRRFRKGSLIDSLSMLPESWIPLDESWLKN</sequence>
<gene>
    <name evidence="1" type="ORF">MENTE1834_LOCUS11781</name>
</gene>
<protein>
    <submittedName>
        <fullName evidence="1">Uncharacterized protein</fullName>
    </submittedName>
</protein>
<proteinExistence type="predicted"/>
<evidence type="ECO:0000313" key="1">
    <source>
        <dbReference type="EMBL" id="CAK5045557.1"/>
    </source>
</evidence>
<organism evidence="1 2">
    <name type="scientific">Meloidogyne enterolobii</name>
    <name type="common">Root-knot nematode worm</name>
    <name type="synonym">Meloidogyne mayaguensis</name>
    <dbReference type="NCBI Taxonomy" id="390850"/>
    <lineage>
        <taxon>Eukaryota</taxon>
        <taxon>Metazoa</taxon>
        <taxon>Ecdysozoa</taxon>
        <taxon>Nematoda</taxon>
        <taxon>Chromadorea</taxon>
        <taxon>Rhabditida</taxon>
        <taxon>Tylenchina</taxon>
        <taxon>Tylenchomorpha</taxon>
        <taxon>Tylenchoidea</taxon>
        <taxon>Meloidogynidae</taxon>
        <taxon>Meloidogyninae</taxon>
        <taxon>Meloidogyne</taxon>
    </lineage>
</organism>
<dbReference type="Proteomes" id="UP001497535">
    <property type="component" value="Unassembled WGS sequence"/>
</dbReference>
<accession>A0ACB0YG80</accession>
<reference evidence="1" key="1">
    <citation type="submission" date="2023-11" db="EMBL/GenBank/DDBJ databases">
        <authorList>
            <person name="Poullet M."/>
        </authorList>
    </citation>
    <scope>NUCLEOTIDE SEQUENCE</scope>
    <source>
        <strain evidence="1">E1834</strain>
    </source>
</reference>
<evidence type="ECO:0000313" key="2">
    <source>
        <dbReference type="Proteomes" id="UP001497535"/>
    </source>
</evidence>
<comment type="caution">
    <text evidence="1">The sequence shown here is derived from an EMBL/GenBank/DDBJ whole genome shotgun (WGS) entry which is preliminary data.</text>
</comment>
<name>A0ACB0YG80_MELEN</name>